<dbReference type="RefSeq" id="WP_099912289.1">
    <property type="nucleotide sequence ID" value="NZ_AWWI01000121.1"/>
</dbReference>
<protein>
    <recommendedName>
        <fullName evidence="4">DNA primase</fullName>
    </recommendedName>
</protein>
<gene>
    <name evidence="2" type="ORF">P775_18920</name>
</gene>
<comment type="caution">
    <text evidence="2">The sequence shown here is derived from an EMBL/GenBank/DDBJ whole genome shotgun (WGS) entry which is preliminary data.</text>
</comment>
<dbReference type="AlphaFoldDB" id="A0A2G8RAQ3"/>
<organism evidence="2 3">
    <name type="scientific">Puniceibacterium antarcticum</name>
    <dbReference type="NCBI Taxonomy" id="1206336"/>
    <lineage>
        <taxon>Bacteria</taxon>
        <taxon>Pseudomonadati</taxon>
        <taxon>Pseudomonadota</taxon>
        <taxon>Alphaproteobacteria</taxon>
        <taxon>Rhodobacterales</taxon>
        <taxon>Paracoccaceae</taxon>
        <taxon>Puniceibacterium</taxon>
    </lineage>
</organism>
<evidence type="ECO:0008006" key="4">
    <source>
        <dbReference type="Google" id="ProtNLM"/>
    </source>
</evidence>
<evidence type="ECO:0000313" key="2">
    <source>
        <dbReference type="EMBL" id="PIL18645.1"/>
    </source>
</evidence>
<evidence type="ECO:0000256" key="1">
    <source>
        <dbReference type="SAM" id="SignalP"/>
    </source>
</evidence>
<name>A0A2G8RAQ3_9RHOB</name>
<feature type="signal peptide" evidence="1">
    <location>
        <begin position="1"/>
        <end position="21"/>
    </location>
</feature>
<proteinExistence type="predicted"/>
<dbReference type="Proteomes" id="UP000231259">
    <property type="component" value="Unassembled WGS sequence"/>
</dbReference>
<keyword evidence="1" id="KW-0732">Signal</keyword>
<dbReference type="EMBL" id="AWWI01000121">
    <property type="protein sequence ID" value="PIL18645.1"/>
    <property type="molecule type" value="Genomic_DNA"/>
</dbReference>
<sequence>MKFTMLTALAALTLTATGALALDKTECTLQAGLVMQAVGARSAGADNGAAKQQVEASLKGPSQKYAAIVPAVVDWVYTLPQDQLGAGVGDSWAQACLKQ</sequence>
<evidence type="ECO:0000313" key="3">
    <source>
        <dbReference type="Proteomes" id="UP000231259"/>
    </source>
</evidence>
<accession>A0A2G8RAQ3</accession>
<reference evidence="2 3" key="1">
    <citation type="submission" date="2013-09" db="EMBL/GenBank/DDBJ databases">
        <title>Genome sequencing of Phaeobacter antarcticus sp. nov. SM1211.</title>
        <authorList>
            <person name="Zhang X.-Y."/>
            <person name="Liu C."/>
            <person name="Chen X.-L."/>
            <person name="Xie B.-B."/>
            <person name="Qin Q.-L."/>
            <person name="Rong J.-C."/>
            <person name="Zhang Y.-Z."/>
        </authorList>
    </citation>
    <scope>NUCLEOTIDE SEQUENCE [LARGE SCALE GENOMIC DNA]</scope>
    <source>
        <strain evidence="2 3">SM1211</strain>
    </source>
</reference>
<keyword evidence="3" id="KW-1185">Reference proteome</keyword>
<dbReference type="OrthoDB" id="7875126at2"/>
<feature type="chain" id="PRO_5013809104" description="DNA primase" evidence="1">
    <location>
        <begin position="22"/>
        <end position="99"/>
    </location>
</feature>